<dbReference type="AlphaFoldDB" id="A0A0C2IH71"/>
<organism evidence="1 2">
    <name type="scientific">Thelohanellus kitauei</name>
    <name type="common">Myxosporean</name>
    <dbReference type="NCBI Taxonomy" id="669202"/>
    <lineage>
        <taxon>Eukaryota</taxon>
        <taxon>Metazoa</taxon>
        <taxon>Cnidaria</taxon>
        <taxon>Myxozoa</taxon>
        <taxon>Myxosporea</taxon>
        <taxon>Bivalvulida</taxon>
        <taxon>Platysporina</taxon>
        <taxon>Myxobolidae</taxon>
        <taxon>Thelohanellus</taxon>
    </lineage>
</organism>
<name>A0A0C2IH71_THEKT</name>
<gene>
    <name evidence="1" type="ORF">RF11_09839</name>
</gene>
<dbReference type="EMBL" id="JWZT01004158">
    <property type="protein sequence ID" value="KII64639.1"/>
    <property type="molecule type" value="Genomic_DNA"/>
</dbReference>
<protein>
    <submittedName>
        <fullName evidence="1">Uncharacterized protein</fullName>
    </submittedName>
</protein>
<accession>A0A0C2IH71</accession>
<evidence type="ECO:0000313" key="2">
    <source>
        <dbReference type="Proteomes" id="UP000031668"/>
    </source>
</evidence>
<comment type="caution">
    <text evidence="1">The sequence shown here is derived from an EMBL/GenBank/DDBJ whole genome shotgun (WGS) entry which is preliminary data.</text>
</comment>
<evidence type="ECO:0000313" key="1">
    <source>
        <dbReference type="EMBL" id="KII64639.1"/>
    </source>
</evidence>
<keyword evidence="2" id="KW-1185">Reference proteome</keyword>
<proteinExistence type="predicted"/>
<reference evidence="1 2" key="1">
    <citation type="journal article" date="2014" name="Genome Biol. Evol.">
        <title>The genome of the myxosporean Thelohanellus kitauei shows adaptations to nutrient acquisition within its fish host.</title>
        <authorList>
            <person name="Yang Y."/>
            <person name="Xiong J."/>
            <person name="Zhou Z."/>
            <person name="Huo F."/>
            <person name="Miao W."/>
            <person name="Ran C."/>
            <person name="Liu Y."/>
            <person name="Zhang J."/>
            <person name="Feng J."/>
            <person name="Wang M."/>
            <person name="Wang M."/>
            <person name="Wang L."/>
            <person name="Yao B."/>
        </authorList>
    </citation>
    <scope>NUCLEOTIDE SEQUENCE [LARGE SCALE GENOMIC DNA]</scope>
    <source>
        <strain evidence="1">Wuqing</strain>
    </source>
</reference>
<sequence>MIFYVFIKISIATENNDWPPNESWKLTSNEFGSIINSFTSKNIDETVKKKFLGDKLEEAIQSDEVIQIASRSSSPFLEFSCLTTNFYFQNNFSMARGNRLWVGKNTGDTAEGGDCIANYLETCKNPINCCKISAAASDVKVDCRLVGVD</sequence>
<dbReference type="Proteomes" id="UP000031668">
    <property type="component" value="Unassembled WGS sequence"/>
</dbReference>